<comment type="caution">
    <text evidence="2">The sequence shown here is derived from an EMBL/GenBank/DDBJ whole genome shotgun (WGS) entry which is preliminary data.</text>
</comment>
<accession>A0A9R1XWF6</accession>
<dbReference type="AlphaFoldDB" id="A0A9R1XWF6"/>
<sequence>MSPNGPKRVIIEDMDNQDHPRPSSPVVAHKLVTPIQIDVGEGDLGLALTLYKSETPKFSRSKGWKHSKGASSCSRKLNLDWEGGEKTMASGEVDKDKGVEPIHPEFVVVDAKKKS</sequence>
<keyword evidence="3" id="KW-1185">Reference proteome</keyword>
<proteinExistence type="predicted"/>
<name>A0A9R1XWF6_LACSA</name>
<dbReference type="EMBL" id="NBSK02000001">
    <property type="protein sequence ID" value="KAJ0224404.1"/>
    <property type="molecule type" value="Genomic_DNA"/>
</dbReference>
<protein>
    <submittedName>
        <fullName evidence="2">Uncharacterized protein</fullName>
    </submittedName>
</protein>
<reference evidence="2 3" key="1">
    <citation type="journal article" date="2017" name="Nat. Commun.">
        <title>Genome assembly with in vitro proximity ligation data and whole-genome triplication in lettuce.</title>
        <authorList>
            <person name="Reyes-Chin-Wo S."/>
            <person name="Wang Z."/>
            <person name="Yang X."/>
            <person name="Kozik A."/>
            <person name="Arikit S."/>
            <person name="Song C."/>
            <person name="Xia L."/>
            <person name="Froenicke L."/>
            <person name="Lavelle D.O."/>
            <person name="Truco M.J."/>
            <person name="Xia R."/>
            <person name="Zhu S."/>
            <person name="Xu C."/>
            <person name="Xu H."/>
            <person name="Xu X."/>
            <person name="Cox K."/>
            <person name="Korf I."/>
            <person name="Meyers B.C."/>
            <person name="Michelmore R.W."/>
        </authorList>
    </citation>
    <scope>NUCLEOTIDE SEQUENCE [LARGE SCALE GENOMIC DNA]</scope>
    <source>
        <strain evidence="3">cv. Salinas</strain>
        <tissue evidence="2">Seedlings</tissue>
    </source>
</reference>
<evidence type="ECO:0000313" key="3">
    <source>
        <dbReference type="Proteomes" id="UP000235145"/>
    </source>
</evidence>
<gene>
    <name evidence="2" type="ORF">LSAT_V11C100024460</name>
</gene>
<dbReference type="Proteomes" id="UP000235145">
    <property type="component" value="Unassembled WGS sequence"/>
</dbReference>
<feature type="region of interest" description="Disordered" evidence="1">
    <location>
        <begin position="1"/>
        <end position="24"/>
    </location>
</feature>
<evidence type="ECO:0000256" key="1">
    <source>
        <dbReference type="SAM" id="MobiDB-lite"/>
    </source>
</evidence>
<organism evidence="2 3">
    <name type="scientific">Lactuca sativa</name>
    <name type="common">Garden lettuce</name>
    <dbReference type="NCBI Taxonomy" id="4236"/>
    <lineage>
        <taxon>Eukaryota</taxon>
        <taxon>Viridiplantae</taxon>
        <taxon>Streptophyta</taxon>
        <taxon>Embryophyta</taxon>
        <taxon>Tracheophyta</taxon>
        <taxon>Spermatophyta</taxon>
        <taxon>Magnoliopsida</taxon>
        <taxon>eudicotyledons</taxon>
        <taxon>Gunneridae</taxon>
        <taxon>Pentapetalae</taxon>
        <taxon>asterids</taxon>
        <taxon>campanulids</taxon>
        <taxon>Asterales</taxon>
        <taxon>Asteraceae</taxon>
        <taxon>Cichorioideae</taxon>
        <taxon>Cichorieae</taxon>
        <taxon>Lactucinae</taxon>
        <taxon>Lactuca</taxon>
    </lineage>
</organism>
<evidence type="ECO:0000313" key="2">
    <source>
        <dbReference type="EMBL" id="KAJ0224404.1"/>
    </source>
</evidence>